<feature type="transmembrane region" description="Helical" evidence="6">
    <location>
        <begin position="521"/>
        <end position="540"/>
    </location>
</feature>
<evidence type="ECO:0000259" key="7">
    <source>
        <dbReference type="PROSITE" id="PS50850"/>
    </source>
</evidence>
<feature type="transmembrane region" description="Helical" evidence="6">
    <location>
        <begin position="194"/>
        <end position="214"/>
    </location>
</feature>
<dbReference type="CDD" id="cd06179">
    <property type="entry name" value="MFS_TRI12_like"/>
    <property type="match status" value="1"/>
</dbReference>
<evidence type="ECO:0000256" key="6">
    <source>
        <dbReference type="SAM" id="Phobius"/>
    </source>
</evidence>
<dbReference type="EMBL" id="JAPDRN010000071">
    <property type="protein sequence ID" value="KAJ9628425.1"/>
    <property type="molecule type" value="Genomic_DNA"/>
</dbReference>
<dbReference type="AlphaFoldDB" id="A0AA38XYG5"/>
<dbReference type="InterPro" id="IPR020846">
    <property type="entry name" value="MFS_dom"/>
</dbReference>
<feature type="domain" description="Major facilitator superfamily (MFS) profile" evidence="7">
    <location>
        <begin position="1"/>
        <end position="509"/>
    </location>
</feature>
<feature type="transmembrane region" description="Helical" evidence="6">
    <location>
        <begin position="106"/>
        <end position="126"/>
    </location>
</feature>
<feature type="transmembrane region" description="Helical" evidence="6">
    <location>
        <begin position="235"/>
        <end position="255"/>
    </location>
</feature>
<dbReference type="PROSITE" id="PS50850">
    <property type="entry name" value="MFS"/>
    <property type="match status" value="1"/>
</dbReference>
<dbReference type="PANTHER" id="PTHR23501">
    <property type="entry name" value="MAJOR FACILITATOR SUPERFAMILY"/>
    <property type="match status" value="1"/>
</dbReference>
<evidence type="ECO:0000256" key="2">
    <source>
        <dbReference type="ARBA" id="ARBA00022448"/>
    </source>
</evidence>
<dbReference type="Pfam" id="PF06609">
    <property type="entry name" value="TRI12"/>
    <property type="match status" value="1"/>
</dbReference>
<feature type="transmembrane region" description="Helical" evidence="6">
    <location>
        <begin position="164"/>
        <end position="182"/>
    </location>
</feature>
<feature type="transmembrane region" description="Helical" evidence="6">
    <location>
        <begin position="261"/>
        <end position="285"/>
    </location>
</feature>
<keyword evidence="9" id="KW-1185">Reference proteome</keyword>
<proteinExistence type="predicted"/>
<evidence type="ECO:0000256" key="1">
    <source>
        <dbReference type="ARBA" id="ARBA00004141"/>
    </source>
</evidence>
<keyword evidence="3 6" id="KW-0812">Transmembrane</keyword>
<dbReference type="Gene3D" id="1.20.1250.20">
    <property type="entry name" value="MFS general substrate transporter like domains"/>
    <property type="match status" value="2"/>
</dbReference>
<feature type="transmembrane region" description="Helical" evidence="6">
    <location>
        <begin position="396"/>
        <end position="419"/>
    </location>
</feature>
<feature type="transmembrane region" description="Helical" evidence="6">
    <location>
        <begin position="346"/>
        <end position="364"/>
    </location>
</feature>
<evidence type="ECO:0000313" key="8">
    <source>
        <dbReference type="EMBL" id="KAJ9628425.1"/>
    </source>
</evidence>
<sequence length="575" mass="61723">MAKGEHQPAASGVRVHHDENAISHIPVEDKLDPHIRDDHGDPHRAALEDIDSTAIVTKSTFAAVPMSLALQGNTDHSNWITSGWSLAGSVAFAIAGQLSDYFGRRYILMFGQAMLIVGHAVSASAYSLNQAIAGMVLIGFGTGATFVLYPGISELLPNKYRSIGLAWTELNLLPFATFGPLIARTLTVNASWRWVYILGVITGVISIVGTAIFYHPPSHPLIEVSRRQLLSEVDYLGIVLYSAGIALFLIGLNWGGLDYPWASAAVLVPLVLGFAIFVSAFFWDFSGRPKRPLFPARLLKKYREYTSLLVFIFVVGMVYFSLTALIPQQIAYMYTSDPIKAGLYNIPGGFAGAGGGVILGGLIARMKRVQWQLFTGVLLQTICVALFALLTPDRLSAAIVLQFFANLPFAWITLACYIIAGLNAPQRDLGLALGLIGTFRFLGAAVGTTIFASILGNRAGPDITRRITEAVLPLGVAQGDVAPLVAAVSNGATSVLSKYPSTVVTAAQKGLQWGYSDAFRVTWLATIPFGVLASVIALWVPDVSPYFTSHTAVTLEKNRLGGAVSPEEEKGLPVD</sequence>
<keyword evidence="4 6" id="KW-1133">Transmembrane helix</keyword>
<dbReference type="PANTHER" id="PTHR23501:SF109">
    <property type="entry name" value="MAJOR FACILITATOR SUPERFAMILY (MFS) PROFILE DOMAIN-CONTAINING PROTEIN-RELATED"/>
    <property type="match status" value="1"/>
</dbReference>
<dbReference type="GO" id="GO:0022857">
    <property type="term" value="F:transmembrane transporter activity"/>
    <property type="evidence" value="ECO:0007669"/>
    <property type="project" value="InterPro"/>
</dbReference>
<dbReference type="PROSITE" id="PS00216">
    <property type="entry name" value="SUGAR_TRANSPORT_1"/>
    <property type="match status" value="1"/>
</dbReference>
<dbReference type="InterPro" id="IPR010573">
    <property type="entry name" value="MFS_Str1/Tri12-like"/>
</dbReference>
<dbReference type="InterPro" id="IPR036259">
    <property type="entry name" value="MFS_trans_sf"/>
</dbReference>
<feature type="transmembrane region" description="Helical" evidence="6">
    <location>
        <begin position="132"/>
        <end position="152"/>
    </location>
</feature>
<gene>
    <name evidence="8" type="ORF">H2204_009262</name>
</gene>
<protein>
    <recommendedName>
        <fullName evidence="7">Major facilitator superfamily (MFS) profile domain-containing protein</fullName>
    </recommendedName>
</protein>
<dbReference type="SUPFAM" id="SSF103473">
    <property type="entry name" value="MFS general substrate transporter"/>
    <property type="match status" value="1"/>
</dbReference>
<evidence type="ECO:0000256" key="4">
    <source>
        <dbReference type="ARBA" id="ARBA00022989"/>
    </source>
</evidence>
<feature type="transmembrane region" description="Helical" evidence="6">
    <location>
        <begin position="371"/>
        <end position="390"/>
    </location>
</feature>
<evidence type="ECO:0000313" key="9">
    <source>
        <dbReference type="Proteomes" id="UP001172681"/>
    </source>
</evidence>
<comment type="subcellular location">
    <subcellularLocation>
        <location evidence="1">Membrane</location>
        <topology evidence="1">Multi-pass membrane protein</topology>
    </subcellularLocation>
</comment>
<reference evidence="8" key="1">
    <citation type="submission" date="2022-10" db="EMBL/GenBank/DDBJ databases">
        <title>Culturing micro-colonial fungi from biological soil crusts in the Mojave desert and describing Neophaeococcomyces mojavensis, and introducing the new genera and species Taxawa tesnikishii.</title>
        <authorList>
            <person name="Kurbessoian T."/>
            <person name="Stajich J.E."/>
        </authorList>
    </citation>
    <scope>NUCLEOTIDE SEQUENCE</scope>
    <source>
        <strain evidence="8">TK_35</strain>
    </source>
</reference>
<dbReference type="Proteomes" id="UP001172681">
    <property type="component" value="Unassembled WGS sequence"/>
</dbReference>
<evidence type="ECO:0000256" key="5">
    <source>
        <dbReference type="ARBA" id="ARBA00023136"/>
    </source>
</evidence>
<dbReference type="GO" id="GO:0005886">
    <property type="term" value="C:plasma membrane"/>
    <property type="evidence" value="ECO:0007669"/>
    <property type="project" value="TreeGrafter"/>
</dbReference>
<name>A0AA38XYG5_9EURO</name>
<feature type="transmembrane region" description="Helical" evidence="6">
    <location>
        <begin position="431"/>
        <end position="455"/>
    </location>
</feature>
<evidence type="ECO:0000256" key="3">
    <source>
        <dbReference type="ARBA" id="ARBA00022692"/>
    </source>
</evidence>
<organism evidence="8 9">
    <name type="scientific">Knufia peltigerae</name>
    <dbReference type="NCBI Taxonomy" id="1002370"/>
    <lineage>
        <taxon>Eukaryota</taxon>
        <taxon>Fungi</taxon>
        <taxon>Dikarya</taxon>
        <taxon>Ascomycota</taxon>
        <taxon>Pezizomycotina</taxon>
        <taxon>Eurotiomycetes</taxon>
        <taxon>Chaetothyriomycetidae</taxon>
        <taxon>Chaetothyriales</taxon>
        <taxon>Trichomeriaceae</taxon>
        <taxon>Knufia</taxon>
    </lineage>
</organism>
<dbReference type="InterPro" id="IPR053791">
    <property type="entry name" value="MFS_Tri12-like"/>
</dbReference>
<accession>A0AA38XYG5</accession>
<dbReference type="InterPro" id="IPR005829">
    <property type="entry name" value="Sugar_transporter_CS"/>
</dbReference>
<keyword evidence="2" id="KW-0813">Transport</keyword>
<comment type="caution">
    <text evidence="8">The sequence shown here is derived from an EMBL/GenBank/DDBJ whole genome shotgun (WGS) entry which is preliminary data.</text>
</comment>
<keyword evidence="5 6" id="KW-0472">Membrane</keyword>
<feature type="transmembrane region" description="Helical" evidence="6">
    <location>
        <begin position="305"/>
        <end position="326"/>
    </location>
</feature>